<feature type="transmembrane region" description="Helical" evidence="2">
    <location>
        <begin position="123"/>
        <end position="140"/>
    </location>
</feature>
<dbReference type="EMBL" id="JABCQH010000001">
    <property type="protein sequence ID" value="MBF0887326.1"/>
    <property type="molecule type" value="Genomic_DNA"/>
</dbReference>
<feature type="region of interest" description="Disordered" evidence="1">
    <location>
        <begin position="1"/>
        <end position="21"/>
    </location>
</feature>
<gene>
    <name evidence="3" type="ORF">HKD19_02025</name>
</gene>
<evidence type="ECO:0000313" key="4">
    <source>
        <dbReference type="Proteomes" id="UP000662701"/>
    </source>
</evidence>
<reference evidence="3 4" key="2">
    <citation type="submission" date="2020-11" db="EMBL/GenBank/DDBJ databases">
        <title>Description of novel Gluconobacter species.</title>
        <authorList>
            <person name="Cleenwerck I."/>
            <person name="Cnockaert M."/>
            <person name="Borremans W."/>
            <person name="Wieme A.D."/>
            <person name="De Vuyst L."/>
            <person name="Vandamme P."/>
        </authorList>
    </citation>
    <scope>NUCLEOTIDE SEQUENCE [LARGE SCALE GENOMIC DNA]</scope>
    <source>
        <strain evidence="3 4">LMG 1745</strain>
    </source>
</reference>
<keyword evidence="2" id="KW-0472">Membrane</keyword>
<dbReference type="Proteomes" id="UP000662701">
    <property type="component" value="Unassembled WGS sequence"/>
</dbReference>
<proteinExistence type="predicted"/>
<keyword evidence="2" id="KW-1133">Transmembrane helix</keyword>
<keyword evidence="4" id="KW-1185">Reference proteome</keyword>
<feature type="transmembrane region" description="Helical" evidence="2">
    <location>
        <begin position="100"/>
        <end position="117"/>
    </location>
</feature>
<feature type="transmembrane region" description="Helical" evidence="2">
    <location>
        <begin position="32"/>
        <end position="49"/>
    </location>
</feature>
<protein>
    <submittedName>
        <fullName evidence="3">Uncharacterized protein</fullName>
    </submittedName>
</protein>
<evidence type="ECO:0000313" key="3">
    <source>
        <dbReference type="EMBL" id="MBF0887326.1"/>
    </source>
</evidence>
<reference evidence="4" key="1">
    <citation type="submission" date="2020-04" db="EMBL/GenBank/DDBJ databases">
        <title>Description of novel Gluconacetobacter.</title>
        <authorList>
            <person name="Sombolestani A."/>
        </authorList>
    </citation>
    <scope>NUCLEOTIDE SEQUENCE [LARGE SCALE GENOMIC DNA]</scope>
    <source>
        <strain evidence="4">LMG 1745</strain>
    </source>
</reference>
<accession>A0ABR9YS31</accession>
<comment type="caution">
    <text evidence="3">The sequence shown here is derived from an EMBL/GenBank/DDBJ whole genome shotgun (WGS) entry which is preliminary data.</text>
</comment>
<keyword evidence="2" id="KW-0812">Transmembrane</keyword>
<name>A0ABR9YS31_9PROT</name>
<evidence type="ECO:0000256" key="1">
    <source>
        <dbReference type="SAM" id="MobiDB-lite"/>
    </source>
</evidence>
<evidence type="ECO:0000256" key="2">
    <source>
        <dbReference type="SAM" id="Phobius"/>
    </source>
</evidence>
<feature type="transmembrane region" description="Helical" evidence="2">
    <location>
        <begin position="61"/>
        <end position="79"/>
    </location>
</feature>
<organism evidence="3 4">
    <name type="scientific">Gluconobacter cadivus</name>
    <dbReference type="NCBI Taxonomy" id="2728101"/>
    <lineage>
        <taxon>Bacteria</taxon>
        <taxon>Pseudomonadati</taxon>
        <taxon>Pseudomonadota</taxon>
        <taxon>Alphaproteobacteria</taxon>
        <taxon>Acetobacterales</taxon>
        <taxon>Acetobacteraceae</taxon>
        <taxon>Gluconobacter</taxon>
    </lineage>
</organism>
<feature type="transmembrane region" description="Helical" evidence="2">
    <location>
        <begin position="147"/>
        <end position="165"/>
    </location>
</feature>
<sequence length="207" mass="22397">MHPVFSSPERASSPQVAPNGDAARMMTERKNWRGLLTDCAGLAFAAVWATRGAQAGKLPTALTVALIAIPTVLLILGFARRDLILRRPEISVDPKLTRRIKILRFVGIFAAASWTHSHHRLDLFYPMLGAIIGLSYVPLGRALQEPVHVFMGGAIVLISGLSMLLPEPHHLEVAGFGTALAIWVGSAVRLWRSGLFLPAEPASITLT</sequence>